<proteinExistence type="inferred from homology"/>
<protein>
    <recommendedName>
        <fullName evidence="7">DNA 3'-5' helicase</fullName>
        <ecNumber evidence="7">5.6.2.4</ecNumber>
    </recommendedName>
</protein>
<dbReference type="PANTHER" id="PTHR13710">
    <property type="entry name" value="DNA HELICASE RECQ FAMILY MEMBER"/>
    <property type="match status" value="1"/>
</dbReference>
<reference evidence="12 13" key="1">
    <citation type="submission" date="2020-07" db="EMBL/GenBank/DDBJ databases">
        <title>Comparative genomics of pyrophilous fungi reveals a link between fire events and developmental genes.</title>
        <authorList>
            <consortium name="DOE Joint Genome Institute"/>
            <person name="Steindorff A.S."/>
            <person name="Carver A."/>
            <person name="Calhoun S."/>
            <person name="Stillman K."/>
            <person name="Liu H."/>
            <person name="Lipzen A."/>
            <person name="Pangilinan J."/>
            <person name="Labutti K."/>
            <person name="Bruns T.D."/>
            <person name="Grigoriev I.V."/>
        </authorList>
    </citation>
    <scope>NUCLEOTIDE SEQUENCE [LARGE SCALE GENOMIC DNA]</scope>
    <source>
        <strain evidence="12 13">CBS 144469</strain>
    </source>
</reference>
<comment type="similarity">
    <text evidence="1">Belongs to the helicase family. RecQ subfamily.</text>
</comment>
<evidence type="ECO:0000313" key="12">
    <source>
        <dbReference type="EMBL" id="KAF6746239.1"/>
    </source>
</evidence>
<keyword evidence="5" id="KW-0238">DNA-binding</keyword>
<evidence type="ECO:0000256" key="9">
    <source>
        <dbReference type="SAM" id="MobiDB-lite"/>
    </source>
</evidence>
<keyword evidence="8" id="KW-0175">Coiled coil</keyword>
<feature type="region of interest" description="Disordered" evidence="9">
    <location>
        <begin position="1"/>
        <end position="25"/>
    </location>
</feature>
<evidence type="ECO:0000256" key="4">
    <source>
        <dbReference type="ARBA" id="ARBA00022840"/>
    </source>
</evidence>
<evidence type="ECO:0000259" key="11">
    <source>
        <dbReference type="PROSITE" id="PS51194"/>
    </source>
</evidence>
<dbReference type="SUPFAM" id="SSF52540">
    <property type="entry name" value="P-loop containing nucleoside triphosphate hydrolases"/>
    <property type="match status" value="1"/>
</dbReference>
<accession>A0A8H6LY11</accession>
<dbReference type="PROSITE" id="PS00690">
    <property type="entry name" value="DEAH_ATP_HELICASE"/>
    <property type="match status" value="1"/>
</dbReference>
<dbReference type="Proteomes" id="UP000521943">
    <property type="component" value="Unassembled WGS sequence"/>
</dbReference>
<feature type="compositionally biased region" description="Acidic residues" evidence="9">
    <location>
        <begin position="461"/>
        <end position="471"/>
    </location>
</feature>
<dbReference type="PROSITE" id="PS51194">
    <property type="entry name" value="HELICASE_CTER"/>
    <property type="match status" value="1"/>
</dbReference>
<evidence type="ECO:0000259" key="10">
    <source>
        <dbReference type="PROSITE" id="PS51192"/>
    </source>
</evidence>
<dbReference type="GO" id="GO:0005524">
    <property type="term" value="F:ATP binding"/>
    <property type="evidence" value="ECO:0007669"/>
    <property type="project" value="UniProtKB-KW"/>
</dbReference>
<evidence type="ECO:0000256" key="8">
    <source>
        <dbReference type="SAM" id="Coils"/>
    </source>
</evidence>
<feature type="domain" description="Helicase ATP-binding" evidence="10">
    <location>
        <begin position="51"/>
        <end position="223"/>
    </location>
</feature>
<evidence type="ECO:0000313" key="13">
    <source>
        <dbReference type="Proteomes" id="UP000521943"/>
    </source>
</evidence>
<dbReference type="CDD" id="cd17920">
    <property type="entry name" value="DEXHc_RecQ"/>
    <property type="match status" value="1"/>
</dbReference>
<dbReference type="PANTHER" id="PTHR13710:SF154">
    <property type="entry name" value="RECQ HELICASE, PUTATIVE (AFU_ORTHOLOGUE AFUA_6G14720)-RELATED"/>
    <property type="match status" value="1"/>
</dbReference>
<dbReference type="InterPro" id="IPR027417">
    <property type="entry name" value="P-loop_NTPase"/>
</dbReference>
<sequence>MPSLESDKKSALETAREQAEEHNSAEWRDRLRESFLAKFGKEPYEWQMDVTEALVLGLDCLCIAGTGAGKTMPFMMPLLLDESKRVLVISPLKILQAEQARRFEKMGIVSTAVNEDTWTGQLKRDLEHGSYRALFTSPEMCLHNEAFRTFLTTPDFASTLAMIVIDEAHCISQWGGDFRKDYALLAKLRSLVPTTIPILATSATLPPTVLHDIRVQLRIHPESVHIVNLGNDRFNITTSTRIISSSHDFSLIMSLLTKHGLPPTCLEDFIKTCLFVNEVFTAIKLCQFIRQHVPKGLHGHIDFMFALRTPSTKQRVMQEFEEGKVRILVATEAAGMGADIPDIVQVIQLGVPTSLSVWVQRAGRAGRSPSIQAQAILLVEKSVFKRKKAGAKSKDVGEDGKEWMKKVESPLRGWIETRECRRDYLDEFFDNPKSRKAPLGDCCDNCLGIQNTPDDGGNSSSDDDDDDDTSDSESTLNANGKRPHEPDLADELEDPTDATGPKMRRGDHREAVRLALVKWRFDKKAAVYSPSPFTAAAIFPDPLIAILASQVTVRTLEDLKQRAAVSSIIAEAHFDEVLAVINGVDVSTEQAKVNKAMQVERQRLEKRQLAEEARVEKKRKKDEEKEKTKALKVVADRLAKEERARLRRVETENRRAVAKAQKALERQQAAAERASNRTPAAMRAFSNVLSVTASPATPHIHDEVSTERLHAISISLTIILFRISIL</sequence>
<gene>
    <name evidence="12" type="ORF">DFP72DRAFT_1076448</name>
</gene>
<keyword evidence="2" id="KW-0547">Nucleotide-binding</keyword>
<feature type="region of interest" description="Disordered" evidence="9">
    <location>
        <begin position="450"/>
        <end position="507"/>
    </location>
</feature>
<evidence type="ECO:0000256" key="5">
    <source>
        <dbReference type="ARBA" id="ARBA00023125"/>
    </source>
</evidence>
<name>A0A8H6LY11_9AGAR</name>
<evidence type="ECO:0000256" key="2">
    <source>
        <dbReference type="ARBA" id="ARBA00022741"/>
    </source>
</evidence>
<dbReference type="InterPro" id="IPR001650">
    <property type="entry name" value="Helicase_C-like"/>
</dbReference>
<dbReference type="Pfam" id="PF00271">
    <property type="entry name" value="Helicase_C"/>
    <property type="match status" value="1"/>
</dbReference>
<keyword evidence="13" id="KW-1185">Reference proteome</keyword>
<comment type="catalytic activity">
    <reaction evidence="6">
        <text>Couples ATP hydrolysis with the unwinding of duplex DNA by translocating in the 3'-5' direction.</text>
        <dbReference type="EC" id="5.6.2.4"/>
    </reaction>
</comment>
<dbReference type="GO" id="GO:0005737">
    <property type="term" value="C:cytoplasm"/>
    <property type="evidence" value="ECO:0007669"/>
    <property type="project" value="TreeGrafter"/>
</dbReference>
<feature type="domain" description="Helicase C-terminal" evidence="11">
    <location>
        <begin position="262"/>
        <end position="426"/>
    </location>
</feature>
<dbReference type="OrthoDB" id="2499463at2759"/>
<dbReference type="SMART" id="SM00487">
    <property type="entry name" value="DEXDc"/>
    <property type="match status" value="1"/>
</dbReference>
<feature type="coiled-coil region" evidence="8">
    <location>
        <begin position="594"/>
        <end position="677"/>
    </location>
</feature>
<dbReference type="AlphaFoldDB" id="A0A8H6LY11"/>
<dbReference type="InterPro" id="IPR011545">
    <property type="entry name" value="DEAD/DEAH_box_helicase_dom"/>
</dbReference>
<evidence type="ECO:0000256" key="3">
    <source>
        <dbReference type="ARBA" id="ARBA00022801"/>
    </source>
</evidence>
<dbReference type="GO" id="GO:0043138">
    <property type="term" value="F:3'-5' DNA helicase activity"/>
    <property type="evidence" value="ECO:0007669"/>
    <property type="project" value="UniProtKB-EC"/>
</dbReference>
<dbReference type="GO" id="GO:0009378">
    <property type="term" value="F:four-way junction helicase activity"/>
    <property type="evidence" value="ECO:0007669"/>
    <property type="project" value="TreeGrafter"/>
</dbReference>
<dbReference type="GO" id="GO:0016787">
    <property type="term" value="F:hydrolase activity"/>
    <property type="evidence" value="ECO:0007669"/>
    <property type="project" value="UniProtKB-KW"/>
</dbReference>
<dbReference type="Pfam" id="PF00270">
    <property type="entry name" value="DEAD"/>
    <property type="match status" value="1"/>
</dbReference>
<dbReference type="PROSITE" id="PS51192">
    <property type="entry name" value="HELICASE_ATP_BIND_1"/>
    <property type="match status" value="1"/>
</dbReference>
<evidence type="ECO:0000256" key="1">
    <source>
        <dbReference type="ARBA" id="ARBA00005446"/>
    </source>
</evidence>
<dbReference type="InterPro" id="IPR002464">
    <property type="entry name" value="DNA/RNA_helicase_DEAH_CS"/>
</dbReference>
<keyword evidence="3 12" id="KW-0378">Hydrolase</keyword>
<dbReference type="EC" id="5.6.2.4" evidence="7"/>
<evidence type="ECO:0000256" key="7">
    <source>
        <dbReference type="ARBA" id="ARBA00034808"/>
    </source>
</evidence>
<dbReference type="EMBL" id="JACGCI010000094">
    <property type="protein sequence ID" value="KAF6746239.1"/>
    <property type="molecule type" value="Genomic_DNA"/>
</dbReference>
<dbReference type="Gene3D" id="3.40.50.300">
    <property type="entry name" value="P-loop containing nucleotide triphosphate hydrolases"/>
    <property type="match status" value="2"/>
</dbReference>
<dbReference type="GO" id="GO:0000724">
    <property type="term" value="P:double-strand break repair via homologous recombination"/>
    <property type="evidence" value="ECO:0007669"/>
    <property type="project" value="TreeGrafter"/>
</dbReference>
<dbReference type="SMART" id="SM00490">
    <property type="entry name" value="HELICc"/>
    <property type="match status" value="1"/>
</dbReference>
<dbReference type="GO" id="GO:0005694">
    <property type="term" value="C:chromosome"/>
    <property type="evidence" value="ECO:0007669"/>
    <property type="project" value="TreeGrafter"/>
</dbReference>
<evidence type="ECO:0000256" key="6">
    <source>
        <dbReference type="ARBA" id="ARBA00034617"/>
    </source>
</evidence>
<dbReference type="GO" id="GO:0003677">
    <property type="term" value="F:DNA binding"/>
    <property type="evidence" value="ECO:0007669"/>
    <property type="project" value="UniProtKB-KW"/>
</dbReference>
<keyword evidence="4" id="KW-0067">ATP-binding</keyword>
<organism evidence="12 13">
    <name type="scientific">Ephemerocybe angulata</name>
    <dbReference type="NCBI Taxonomy" id="980116"/>
    <lineage>
        <taxon>Eukaryota</taxon>
        <taxon>Fungi</taxon>
        <taxon>Dikarya</taxon>
        <taxon>Basidiomycota</taxon>
        <taxon>Agaricomycotina</taxon>
        <taxon>Agaricomycetes</taxon>
        <taxon>Agaricomycetidae</taxon>
        <taxon>Agaricales</taxon>
        <taxon>Agaricineae</taxon>
        <taxon>Psathyrellaceae</taxon>
        <taxon>Ephemerocybe</taxon>
    </lineage>
</organism>
<dbReference type="InterPro" id="IPR014001">
    <property type="entry name" value="Helicase_ATP-bd"/>
</dbReference>
<comment type="caution">
    <text evidence="12">The sequence shown here is derived from an EMBL/GenBank/DDBJ whole genome shotgun (WGS) entry which is preliminary data.</text>
</comment>